<sequence>MLASDWSIECNEAVGIQSGDVDDKDITVSSKRKDFNILDAWCPATIDRKQYFQVNLGFKTKITKVSTQGRLGNLDRHVKSYRLYYSTDGHDWKVYQTDGGDK</sequence>
<accession>A0A6S7HX28</accession>
<comment type="caution">
    <text evidence="1">The sequence shown here is derived from an EMBL/GenBank/DDBJ whole genome shotgun (WGS) entry which is preliminary data.</text>
</comment>
<reference evidence="1" key="1">
    <citation type="submission" date="2020-04" db="EMBL/GenBank/DDBJ databases">
        <authorList>
            <person name="Alioto T."/>
            <person name="Alioto T."/>
            <person name="Gomez Garrido J."/>
        </authorList>
    </citation>
    <scope>NUCLEOTIDE SEQUENCE</scope>
    <source>
        <strain evidence="1">A484AB</strain>
    </source>
</reference>
<dbReference type="PANTHER" id="PTHR24543">
    <property type="entry name" value="MULTICOPPER OXIDASE-RELATED"/>
    <property type="match status" value="1"/>
</dbReference>
<proteinExistence type="predicted"/>
<feature type="non-terminal residue" evidence="1">
    <location>
        <position position="102"/>
    </location>
</feature>
<dbReference type="PROSITE" id="PS50022">
    <property type="entry name" value="FA58C_3"/>
    <property type="match status" value="1"/>
</dbReference>
<dbReference type="Gene3D" id="2.60.120.260">
    <property type="entry name" value="Galactose-binding domain-like"/>
    <property type="match status" value="1"/>
</dbReference>
<protein>
    <submittedName>
        <fullName evidence="1">Lactadherin-like</fullName>
    </submittedName>
</protein>
<dbReference type="PANTHER" id="PTHR24543:SF325">
    <property type="entry name" value="F5_8 TYPE C DOMAIN-CONTAINING PROTEIN"/>
    <property type="match status" value="1"/>
</dbReference>
<dbReference type="AlphaFoldDB" id="A0A6S7HX28"/>
<dbReference type="Proteomes" id="UP001152795">
    <property type="component" value="Unassembled WGS sequence"/>
</dbReference>
<evidence type="ECO:0000313" key="2">
    <source>
        <dbReference type="Proteomes" id="UP001152795"/>
    </source>
</evidence>
<dbReference type="OrthoDB" id="6018330at2759"/>
<name>A0A6S7HX28_PARCT</name>
<organism evidence="1 2">
    <name type="scientific">Paramuricea clavata</name>
    <name type="common">Red gorgonian</name>
    <name type="synonym">Violescent sea-whip</name>
    <dbReference type="NCBI Taxonomy" id="317549"/>
    <lineage>
        <taxon>Eukaryota</taxon>
        <taxon>Metazoa</taxon>
        <taxon>Cnidaria</taxon>
        <taxon>Anthozoa</taxon>
        <taxon>Octocorallia</taxon>
        <taxon>Malacalcyonacea</taxon>
        <taxon>Plexauridae</taxon>
        <taxon>Paramuricea</taxon>
    </lineage>
</organism>
<evidence type="ECO:0000313" key="1">
    <source>
        <dbReference type="EMBL" id="CAB4008593.1"/>
    </source>
</evidence>
<dbReference type="InterPro" id="IPR000421">
    <property type="entry name" value="FA58C"/>
</dbReference>
<dbReference type="InterPro" id="IPR008979">
    <property type="entry name" value="Galactose-bd-like_sf"/>
</dbReference>
<gene>
    <name evidence="1" type="ORF">PACLA_8A049889</name>
</gene>
<dbReference type="EMBL" id="CACRXK020006168">
    <property type="protein sequence ID" value="CAB4008593.1"/>
    <property type="molecule type" value="Genomic_DNA"/>
</dbReference>
<dbReference type="SUPFAM" id="SSF49785">
    <property type="entry name" value="Galactose-binding domain-like"/>
    <property type="match status" value="1"/>
</dbReference>
<keyword evidence="2" id="KW-1185">Reference proteome</keyword>
<dbReference type="Pfam" id="PF00754">
    <property type="entry name" value="F5_F8_type_C"/>
    <property type="match status" value="1"/>
</dbReference>